<dbReference type="GO" id="GO:0009443">
    <property type="term" value="P:pyridoxal 5'-phosphate salvage"/>
    <property type="evidence" value="ECO:0007669"/>
    <property type="project" value="InterPro"/>
</dbReference>
<evidence type="ECO:0000259" key="6">
    <source>
        <dbReference type="Pfam" id="PF08543"/>
    </source>
</evidence>
<evidence type="ECO:0000313" key="7">
    <source>
        <dbReference type="EMBL" id="KAA0968265.1"/>
    </source>
</evidence>
<dbReference type="InterPro" id="IPR029056">
    <property type="entry name" value="Ribokinase-like"/>
</dbReference>
<organism evidence="7 8">
    <name type="scientific">Aureimonas fodinaquatilis</name>
    <dbReference type="NCBI Taxonomy" id="2565783"/>
    <lineage>
        <taxon>Bacteria</taxon>
        <taxon>Pseudomonadati</taxon>
        <taxon>Pseudomonadota</taxon>
        <taxon>Alphaproteobacteria</taxon>
        <taxon>Hyphomicrobiales</taxon>
        <taxon>Aurantimonadaceae</taxon>
        <taxon>Aureimonas</taxon>
    </lineage>
</organism>
<dbReference type="OrthoDB" id="9800808at2"/>
<keyword evidence="8" id="KW-1185">Reference proteome</keyword>
<reference evidence="7 8" key="1">
    <citation type="submission" date="2019-08" db="EMBL/GenBank/DDBJ databases">
        <title>Aureimonas fodiniaquatilis sp. nov., isolated from a coal mine wastewater.</title>
        <authorList>
            <person name="Kim W."/>
        </authorList>
    </citation>
    <scope>NUCLEOTIDE SEQUENCE [LARGE SCALE GENOMIC DNA]</scope>
    <source>
        <strain evidence="7 8">CAU 1482</strain>
    </source>
</reference>
<dbReference type="PANTHER" id="PTHR10534:SF2">
    <property type="entry name" value="PYRIDOXAL KINASE"/>
    <property type="match status" value="1"/>
</dbReference>
<dbReference type="InterPro" id="IPR013749">
    <property type="entry name" value="PM/HMP-P_kinase-1"/>
</dbReference>
<accession>A0A5B0DQL4</accession>
<evidence type="ECO:0000313" key="8">
    <source>
        <dbReference type="Proteomes" id="UP000324738"/>
    </source>
</evidence>
<dbReference type="AlphaFoldDB" id="A0A5B0DQL4"/>
<dbReference type="EC" id="2.7.1.35" evidence="1"/>
<keyword evidence="5" id="KW-0067">ATP-binding</keyword>
<dbReference type="GO" id="GO:0008478">
    <property type="term" value="F:pyridoxal kinase activity"/>
    <property type="evidence" value="ECO:0007669"/>
    <property type="project" value="UniProtKB-EC"/>
</dbReference>
<evidence type="ECO:0000256" key="4">
    <source>
        <dbReference type="ARBA" id="ARBA00022777"/>
    </source>
</evidence>
<name>A0A5B0DQL4_9HYPH</name>
<dbReference type="PANTHER" id="PTHR10534">
    <property type="entry name" value="PYRIDOXAL KINASE"/>
    <property type="match status" value="1"/>
</dbReference>
<sequence length="302" mass="31638">MTRSPPIDASRSDKVAVLSLSSYVVRGTVGNRAMAFALEALGFPVWSVPTVTMPWHPGHGPSTWLTPSAADFSAFIDDLISSPKLAEVGAVVTGYFGAPEQIADTARLVQAVKLANPSAIFVCDPVVGDGSEAGSRLFQPDATLQGIRDLLLPLADIATPNRYELQFLTGLELSSNSHLIEAAATLGPRLVVVTSAFPMLRGGIGNLLVGGPTAILAEHRYIEGAPNGLGDLTAAVFLARILGGAQPEKALQATTATVYEILARTTKRGADELTLETDIDSLKTPLAMVQMRQVGGVAGVRI</sequence>
<dbReference type="InterPro" id="IPR004625">
    <property type="entry name" value="PyrdxlKinase"/>
</dbReference>
<proteinExistence type="predicted"/>
<keyword evidence="2 7" id="KW-0808">Transferase</keyword>
<feature type="domain" description="Pyridoxamine kinase/Phosphomethylpyrimidine kinase" evidence="6">
    <location>
        <begin position="93"/>
        <end position="270"/>
    </location>
</feature>
<dbReference type="RefSeq" id="WP_149301783.1">
    <property type="nucleotide sequence ID" value="NZ_VTWH01000006.1"/>
</dbReference>
<protein>
    <recommendedName>
        <fullName evidence="1">pyridoxal kinase</fullName>
        <ecNumber evidence="1">2.7.1.35</ecNumber>
    </recommendedName>
</protein>
<evidence type="ECO:0000256" key="5">
    <source>
        <dbReference type="ARBA" id="ARBA00022840"/>
    </source>
</evidence>
<dbReference type="Proteomes" id="UP000324738">
    <property type="component" value="Unassembled WGS sequence"/>
</dbReference>
<dbReference type="Pfam" id="PF08543">
    <property type="entry name" value="Phos_pyr_kin"/>
    <property type="match status" value="1"/>
</dbReference>
<dbReference type="Gene3D" id="3.40.1190.20">
    <property type="match status" value="1"/>
</dbReference>
<keyword evidence="4 7" id="KW-0418">Kinase</keyword>
<dbReference type="CDD" id="cd01173">
    <property type="entry name" value="pyridoxal_pyridoxamine_kinase"/>
    <property type="match status" value="1"/>
</dbReference>
<dbReference type="GO" id="GO:0005524">
    <property type="term" value="F:ATP binding"/>
    <property type="evidence" value="ECO:0007669"/>
    <property type="project" value="UniProtKB-KW"/>
</dbReference>
<evidence type="ECO:0000256" key="2">
    <source>
        <dbReference type="ARBA" id="ARBA00022679"/>
    </source>
</evidence>
<keyword evidence="3" id="KW-0547">Nucleotide-binding</keyword>
<gene>
    <name evidence="7" type="ORF">FPY71_18255</name>
</gene>
<comment type="caution">
    <text evidence="7">The sequence shown here is derived from an EMBL/GenBank/DDBJ whole genome shotgun (WGS) entry which is preliminary data.</text>
</comment>
<evidence type="ECO:0000256" key="1">
    <source>
        <dbReference type="ARBA" id="ARBA00012104"/>
    </source>
</evidence>
<dbReference type="EMBL" id="VTWH01000006">
    <property type="protein sequence ID" value="KAA0968265.1"/>
    <property type="molecule type" value="Genomic_DNA"/>
</dbReference>
<dbReference type="NCBIfam" id="TIGR00687">
    <property type="entry name" value="pyridox_kin"/>
    <property type="match status" value="1"/>
</dbReference>
<dbReference type="GO" id="GO:0005829">
    <property type="term" value="C:cytosol"/>
    <property type="evidence" value="ECO:0007669"/>
    <property type="project" value="TreeGrafter"/>
</dbReference>
<dbReference type="SUPFAM" id="SSF53613">
    <property type="entry name" value="Ribokinase-like"/>
    <property type="match status" value="1"/>
</dbReference>
<evidence type="ECO:0000256" key="3">
    <source>
        <dbReference type="ARBA" id="ARBA00022741"/>
    </source>
</evidence>